<evidence type="ECO:0000313" key="3">
    <source>
        <dbReference type="Proteomes" id="UP001189915"/>
    </source>
</evidence>
<feature type="transmembrane region" description="Helical" evidence="1">
    <location>
        <begin position="20"/>
        <end position="40"/>
    </location>
</feature>
<dbReference type="PROSITE" id="PS00409">
    <property type="entry name" value="PROKAR_NTER_METHYL"/>
    <property type="match status" value="1"/>
</dbReference>
<dbReference type="Pfam" id="PF07963">
    <property type="entry name" value="N_methyl"/>
    <property type="match status" value="1"/>
</dbReference>
<keyword evidence="1" id="KW-0812">Transmembrane</keyword>
<name>A0AAD2EJR4_9RALS</name>
<keyword evidence="1" id="KW-1133">Transmembrane helix</keyword>
<dbReference type="Proteomes" id="UP001189915">
    <property type="component" value="Unassembled WGS sequence"/>
</dbReference>
<accession>A0AAD2EJR4</accession>
<sequence length="318" mass="34018">MRRPPFRSAARARGFSLIELMVALVISLLVLVATVSFYLMTRSTYTTIDDSSNLEERGQFALGVITRALRQTAFSPPNTSGGGMIQLAQSDPPMISGVDGCDNPADVESLSQTVPASCKNTMVDKNNDALEIRFFGSGTAANPTVPDNSMVDCSGQGVASPTSIDLAASQRGLSIFFVQTDSTGSYLACKFRQRDSTGAATTTFATQQLVPGVESLQFLYGVSVDGDAVPDVFKRATDMSSTDWQNVYAVKVALVVRADNASADVGSGAQKFTLFGKQYTYVDGTYQATANTQMARRLFTATVQTRNYMTCFSGDPSC</sequence>
<evidence type="ECO:0000313" key="2">
    <source>
        <dbReference type="EMBL" id="CAJ0686801.1"/>
    </source>
</evidence>
<dbReference type="GO" id="GO:0043683">
    <property type="term" value="P:type IV pilus assembly"/>
    <property type="evidence" value="ECO:0007669"/>
    <property type="project" value="InterPro"/>
</dbReference>
<dbReference type="EMBL" id="CATWAF010000001">
    <property type="protein sequence ID" value="CAJ0686801.1"/>
    <property type="molecule type" value="Genomic_DNA"/>
</dbReference>
<gene>
    <name evidence="2" type="ORF">LMG18091_00650</name>
</gene>
<dbReference type="AlphaFoldDB" id="A0AAD2EJR4"/>
<dbReference type="NCBIfam" id="TIGR02532">
    <property type="entry name" value="IV_pilin_GFxxxE"/>
    <property type="match status" value="1"/>
</dbReference>
<keyword evidence="3" id="KW-1185">Reference proteome</keyword>
<dbReference type="Pfam" id="PF16074">
    <property type="entry name" value="PilW"/>
    <property type="match status" value="1"/>
</dbReference>
<evidence type="ECO:0008006" key="4">
    <source>
        <dbReference type="Google" id="ProtNLM"/>
    </source>
</evidence>
<organism evidence="2 3">
    <name type="scientific">Ralstonia wenshanensis</name>
    <dbReference type="NCBI Taxonomy" id="2842456"/>
    <lineage>
        <taxon>Bacteria</taxon>
        <taxon>Pseudomonadati</taxon>
        <taxon>Pseudomonadota</taxon>
        <taxon>Betaproteobacteria</taxon>
        <taxon>Burkholderiales</taxon>
        <taxon>Burkholderiaceae</taxon>
        <taxon>Ralstonia</taxon>
    </lineage>
</organism>
<dbReference type="RefSeq" id="WP_316868562.1">
    <property type="nucleotide sequence ID" value="NZ_CATWAF010000001.1"/>
</dbReference>
<keyword evidence="1" id="KW-0472">Membrane</keyword>
<comment type="caution">
    <text evidence="2">The sequence shown here is derived from an EMBL/GenBank/DDBJ whole genome shotgun (WGS) entry which is preliminary data.</text>
</comment>
<dbReference type="InterPro" id="IPR012902">
    <property type="entry name" value="N_methyl_site"/>
</dbReference>
<evidence type="ECO:0000256" key="1">
    <source>
        <dbReference type="SAM" id="Phobius"/>
    </source>
</evidence>
<dbReference type="InterPro" id="IPR032092">
    <property type="entry name" value="PilW"/>
</dbReference>
<reference evidence="2 3" key="1">
    <citation type="submission" date="2023-07" db="EMBL/GenBank/DDBJ databases">
        <authorList>
            <person name="Peeters C."/>
        </authorList>
    </citation>
    <scope>NUCLEOTIDE SEQUENCE [LARGE SCALE GENOMIC DNA]</scope>
    <source>
        <strain evidence="2 3">LMG 18091</strain>
    </source>
</reference>
<protein>
    <recommendedName>
        <fullName evidence="4">Type IV pilus assembly protein PilW</fullName>
    </recommendedName>
</protein>
<proteinExistence type="predicted"/>